<evidence type="ECO:0000313" key="3">
    <source>
        <dbReference type="Proteomes" id="UP000198891"/>
    </source>
</evidence>
<reference evidence="2 3" key="1">
    <citation type="submission" date="2016-10" db="EMBL/GenBank/DDBJ databases">
        <authorList>
            <person name="de Groot N.N."/>
        </authorList>
    </citation>
    <scope>NUCLEOTIDE SEQUENCE [LARGE SCALE GENOMIC DNA]</scope>
    <source>
        <strain evidence="2 3">CGMCC 4.3491</strain>
    </source>
</reference>
<organism evidence="2 3">
    <name type="scientific">Herbiconiux ginsengi</name>
    <dbReference type="NCBI Taxonomy" id="381665"/>
    <lineage>
        <taxon>Bacteria</taxon>
        <taxon>Bacillati</taxon>
        <taxon>Actinomycetota</taxon>
        <taxon>Actinomycetes</taxon>
        <taxon>Micrococcales</taxon>
        <taxon>Microbacteriaceae</taxon>
        <taxon>Herbiconiux</taxon>
    </lineage>
</organism>
<evidence type="ECO:0000256" key="1">
    <source>
        <dbReference type="SAM" id="MobiDB-lite"/>
    </source>
</evidence>
<dbReference type="AlphaFoldDB" id="A0A1H3MHD5"/>
<proteinExistence type="predicted"/>
<protein>
    <submittedName>
        <fullName evidence="2">Uncharacterized protein</fullName>
    </submittedName>
</protein>
<gene>
    <name evidence="2" type="ORF">SAMN05216554_1425</name>
</gene>
<dbReference type="Proteomes" id="UP000198891">
    <property type="component" value="Unassembled WGS sequence"/>
</dbReference>
<name>A0A1H3MHD5_9MICO</name>
<dbReference type="RefSeq" id="WP_139256643.1">
    <property type="nucleotide sequence ID" value="NZ_FNPZ01000001.1"/>
</dbReference>
<feature type="region of interest" description="Disordered" evidence="1">
    <location>
        <begin position="1"/>
        <end position="81"/>
    </location>
</feature>
<keyword evidence="3" id="KW-1185">Reference proteome</keyword>
<feature type="compositionally biased region" description="Low complexity" evidence="1">
    <location>
        <begin position="61"/>
        <end position="72"/>
    </location>
</feature>
<dbReference type="EMBL" id="FNPZ01000001">
    <property type="protein sequence ID" value="SDY76046.1"/>
    <property type="molecule type" value="Genomic_DNA"/>
</dbReference>
<sequence length="98" mass="10555">MPSNAQPARSVPASAPQRVEAPPRHPPLRAVPPLGVAVPAGRPVSPREAEPRTAPPERAPSRPAAARAAVRPAPEEERGSRGWELTLFRHLNYPGTRR</sequence>
<accession>A0A1H3MHD5</accession>
<evidence type="ECO:0000313" key="2">
    <source>
        <dbReference type="EMBL" id="SDY76046.1"/>
    </source>
</evidence>